<name>A0A023B0C4_GRENI</name>
<evidence type="ECO:0000256" key="1">
    <source>
        <dbReference type="SAM" id="MobiDB-lite"/>
    </source>
</evidence>
<gene>
    <name evidence="2" type="ORF">GNI_139720</name>
</gene>
<reference evidence="2" key="1">
    <citation type="submission" date="2013-12" db="EMBL/GenBank/DDBJ databases">
        <authorList>
            <person name="Omoto C.K."/>
            <person name="Sibley D."/>
            <person name="Venepally P."/>
            <person name="Hadjithomas M."/>
            <person name="Karamycheva S."/>
            <person name="Brunk B."/>
            <person name="Roos D."/>
            <person name="Caler E."/>
            <person name="Lorenzi H."/>
        </authorList>
    </citation>
    <scope>NUCLEOTIDE SEQUENCE</scope>
</reference>
<feature type="compositionally biased region" description="Pro residues" evidence="1">
    <location>
        <begin position="77"/>
        <end position="87"/>
    </location>
</feature>
<dbReference type="Proteomes" id="UP000019763">
    <property type="component" value="Unassembled WGS sequence"/>
</dbReference>
<feature type="non-terminal residue" evidence="2">
    <location>
        <position position="87"/>
    </location>
</feature>
<keyword evidence="3" id="KW-1185">Reference proteome</keyword>
<comment type="caution">
    <text evidence="2">The sequence shown here is derived from an EMBL/GenBank/DDBJ whole genome shotgun (WGS) entry which is preliminary data.</text>
</comment>
<evidence type="ECO:0000313" key="2">
    <source>
        <dbReference type="EMBL" id="EZG45289.1"/>
    </source>
</evidence>
<organism evidence="2 3">
    <name type="scientific">Gregarina niphandrodes</name>
    <name type="common">Septate eugregarine</name>
    <dbReference type="NCBI Taxonomy" id="110365"/>
    <lineage>
        <taxon>Eukaryota</taxon>
        <taxon>Sar</taxon>
        <taxon>Alveolata</taxon>
        <taxon>Apicomplexa</taxon>
        <taxon>Conoidasida</taxon>
        <taxon>Gregarinasina</taxon>
        <taxon>Eugregarinorida</taxon>
        <taxon>Gregarinidae</taxon>
        <taxon>Gregarina</taxon>
    </lineage>
</organism>
<protein>
    <submittedName>
        <fullName evidence="2">Uncharacterized protein</fullName>
    </submittedName>
</protein>
<accession>A0A023B0C4</accession>
<proteinExistence type="predicted"/>
<dbReference type="GeneID" id="22914957"/>
<feature type="region of interest" description="Disordered" evidence="1">
    <location>
        <begin position="1"/>
        <end position="87"/>
    </location>
</feature>
<feature type="compositionally biased region" description="Polar residues" evidence="1">
    <location>
        <begin position="1"/>
        <end position="26"/>
    </location>
</feature>
<dbReference type="RefSeq" id="XP_011132532.1">
    <property type="nucleotide sequence ID" value="XM_011134230.1"/>
</dbReference>
<feature type="compositionally biased region" description="Pro residues" evidence="1">
    <location>
        <begin position="27"/>
        <end position="39"/>
    </location>
</feature>
<evidence type="ECO:0000313" key="3">
    <source>
        <dbReference type="Proteomes" id="UP000019763"/>
    </source>
</evidence>
<dbReference type="EMBL" id="AFNH02001033">
    <property type="protein sequence ID" value="EZG45289.1"/>
    <property type="molecule type" value="Genomic_DNA"/>
</dbReference>
<dbReference type="AlphaFoldDB" id="A0A023B0C4"/>
<sequence>PPGTASNKSLSPTWTPAAATCQTTNVGPPPDAPSPPPSHTPSRVRPTAALTPPSSFAASPLRRPCRWASPHDNGARSPPPQRPPRAP</sequence>
<dbReference type="VEuPathDB" id="CryptoDB:GNI_139720"/>
<feature type="non-terminal residue" evidence="2">
    <location>
        <position position="1"/>
    </location>
</feature>